<gene>
    <name evidence="2" type="ORF">M413DRAFT_84482</name>
</gene>
<keyword evidence="3" id="KW-1185">Reference proteome</keyword>
<dbReference type="AlphaFoldDB" id="A0A0C3CY31"/>
<accession>A0A0C3CY31</accession>
<evidence type="ECO:0000256" key="1">
    <source>
        <dbReference type="SAM" id="MobiDB-lite"/>
    </source>
</evidence>
<protein>
    <submittedName>
        <fullName evidence="2">Uncharacterized protein</fullName>
    </submittedName>
</protein>
<sequence>MGDEKPGDVFMTRKSYHSPCEDESPPCSYEENTHNQGTIPETEEKGSLVKVPELPAEIWTKVFAFATRIPGALDIEDSSAIAGFTRDHPGICIDNRYRAAMRIKTAANLVCKYWKNIMQRHLFEYIRITSGAQACLAAEALRKAPGSLGQKTLRIDIALEGVHAWKTTHAKALFQIFESCPNLVCFSTAFSTVEPGVYTHESLFEILACHRHLKRVEVNIDHLGTMMALERVLGDRLQCPLAHSPHPTSRATESS</sequence>
<name>A0A0C3CY31_HEBCY</name>
<organism evidence="2 3">
    <name type="scientific">Hebeloma cylindrosporum</name>
    <dbReference type="NCBI Taxonomy" id="76867"/>
    <lineage>
        <taxon>Eukaryota</taxon>
        <taxon>Fungi</taxon>
        <taxon>Dikarya</taxon>
        <taxon>Basidiomycota</taxon>
        <taxon>Agaricomycotina</taxon>
        <taxon>Agaricomycetes</taxon>
        <taxon>Agaricomycetidae</taxon>
        <taxon>Agaricales</taxon>
        <taxon>Agaricineae</taxon>
        <taxon>Hymenogastraceae</taxon>
        <taxon>Hebeloma</taxon>
    </lineage>
</organism>
<dbReference type="HOGENOM" id="CLU_1090109_0_0_1"/>
<proteinExistence type="predicted"/>
<dbReference type="OrthoDB" id="3256525at2759"/>
<dbReference type="EMBL" id="KN831768">
    <property type="protein sequence ID" value="KIM48726.1"/>
    <property type="molecule type" value="Genomic_DNA"/>
</dbReference>
<feature type="region of interest" description="Disordered" evidence="1">
    <location>
        <begin position="1"/>
        <end position="45"/>
    </location>
</feature>
<reference evidence="3" key="2">
    <citation type="submission" date="2015-01" db="EMBL/GenBank/DDBJ databases">
        <title>Evolutionary Origins and Diversification of the Mycorrhizal Mutualists.</title>
        <authorList>
            <consortium name="DOE Joint Genome Institute"/>
            <consortium name="Mycorrhizal Genomics Consortium"/>
            <person name="Kohler A."/>
            <person name="Kuo A."/>
            <person name="Nagy L.G."/>
            <person name="Floudas D."/>
            <person name="Copeland A."/>
            <person name="Barry K.W."/>
            <person name="Cichocki N."/>
            <person name="Veneault-Fourrey C."/>
            <person name="LaButti K."/>
            <person name="Lindquist E.A."/>
            <person name="Lipzen A."/>
            <person name="Lundell T."/>
            <person name="Morin E."/>
            <person name="Murat C."/>
            <person name="Riley R."/>
            <person name="Ohm R."/>
            <person name="Sun H."/>
            <person name="Tunlid A."/>
            <person name="Henrissat B."/>
            <person name="Grigoriev I.V."/>
            <person name="Hibbett D.S."/>
            <person name="Martin F."/>
        </authorList>
    </citation>
    <scope>NUCLEOTIDE SEQUENCE [LARGE SCALE GENOMIC DNA]</scope>
    <source>
        <strain evidence="3">h7</strain>
    </source>
</reference>
<evidence type="ECO:0000313" key="2">
    <source>
        <dbReference type="EMBL" id="KIM48726.1"/>
    </source>
</evidence>
<dbReference type="Proteomes" id="UP000053424">
    <property type="component" value="Unassembled WGS sequence"/>
</dbReference>
<reference evidence="2 3" key="1">
    <citation type="submission" date="2014-04" db="EMBL/GenBank/DDBJ databases">
        <authorList>
            <consortium name="DOE Joint Genome Institute"/>
            <person name="Kuo A."/>
            <person name="Gay G."/>
            <person name="Dore J."/>
            <person name="Kohler A."/>
            <person name="Nagy L.G."/>
            <person name="Floudas D."/>
            <person name="Copeland A."/>
            <person name="Barry K.W."/>
            <person name="Cichocki N."/>
            <person name="Veneault-Fourrey C."/>
            <person name="LaButti K."/>
            <person name="Lindquist E.A."/>
            <person name="Lipzen A."/>
            <person name="Lundell T."/>
            <person name="Morin E."/>
            <person name="Murat C."/>
            <person name="Sun H."/>
            <person name="Tunlid A."/>
            <person name="Henrissat B."/>
            <person name="Grigoriev I.V."/>
            <person name="Hibbett D.S."/>
            <person name="Martin F."/>
            <person name="Nordberg H.P."/>
            <person name="Cantor M.N."/>
            <person name="Hua S.X."/>
        </authorList>
    </citation>
    <scope>NUCLEOTIDE SEQUENCE [LARGE SCALE GENOMIC DNA]</scope>
    <source>
        <strain evidence="3">h7</strain>
    </source>
</reference>
<evidence type="ECO:0000313" key="3">
    <source>
        <dbReference type="Proteomes" id="UP000053424"/>
    </source>
</evidence>